<evidence type="ECO:0000256" key="1">
    <source>
        <dbReference type="SAM" id="Phobius"/>
    </source>
</evidence>
<reference evidence="3" key="1">
    <citation type="journal article" date="2019" name="Int. J. Syst. Evol. Microbiol.">
        <title>The Global Catalogue of Microorganisms (GCM) 10K type strain sequencing project: providing services to taxonomists for standard genome sequencing and annotation.</title>
        <authorList>
            <consortium name="The Broad Institute Genomics Platform"/>
            <consortium name="The Broad Institute Genome Sequencing Center for Infectious Disease"/>
            <person name="Wu L."/>
            <person name="Ma J."/>
        </authorList>
    </citation>
    <scope>NUCLEOTIDE SEQUENCE [LARGE SCALE GENOMIC DNA]</scope>
    <source>
        <strain evidence="3">CCUG 55131</strain>
    </source>
</reference>
<sequence>MFRLFQTTLAWAKSARGSNVLFAALALAGALGAPALWVGLVSAMLFVLLASD</sequence>
<dbReference type="EMBL" id="JBHUIX010000005">
    <property type="protein sequence ID" value="MFD2173712.1"/>
    <property type="molecule type" value="Genomic_DNA"/>
</dbReference>
<keyword evidence="3" id="KW-1185">Reference proteome</keyword>
<keyword evidence="1" id="KW-1133">Transmembrane helix</keyword>
<dbReference type="RefSeq" id="WP_377388438.1">
    <property type="nucleotide sequence ID" value="NZ_JBHUIX010000005.1"/>
</dbReference>
<proteinExistence type="predicted"/>
<organism evidence="2 3">
    <name type="scientific">Rhodobacter lacus</name>
    <dbReference type="NCBI Taxonomy" id="1641972"/>
    <lineage>
        <taxon>Bacteria</taxon>
        <taxon>Pseudomonadati</taxon>
        <taxon>Pseudomonadota</taxon>
        <taxon>Alphaproteobacteria</taxon>
        <taxon>Rhodobacterales</taxon>
        <taxon>Rhodobacter group</taxon>
        <taxon>Rhodobacter</taxon>
    </lineage>
</organism>
<comment type="caution">
    <text evidence="2">The sequence shown here is derived from an EMBL/GenBank/DDBJ whole genome shotgun (WGS) entry which is preliminary data.</text>
</comment>
<name>A0ABW5A651_9RHOB</name>
<keyword evidence="1" id="KW-0812">Transmembrane</keyword>
<protein>
    <submittedName>
        <fullName evidence="2">Uncharacterized protein</fullName>
    </submittedName>
</protein>
<gene>
    <name evidence="2" type="ORF">ACFSM0_06405</name>
</gene>
<keyword evidence="1" id="KW-0472">Membrane</keyword>
<dbReference type="Proteomes" id="UP001597413">
    <property type="component" value="Unassembled WGS sequence"/>
</dbReference>
<accession>A0ABW5A651</accession>
<evidence type="ECO:0000313" key="2">
    <source>
        <dbReference type="EMBL" id="MFD2173712.1"/>
    </source>
</evidence>
<feature type="transmembrane region" description="Helical" evidence="1">
    <location>
        <begin position="27"/>
        <end position="50"/>
    </location>
</feature>
<evidence type="ECO:0000313" key="3">
    <source>
        <dbReference type="Proteomes" id="UP001597413"/>
    </source>
</evidence>